<comment type="caution">
    <text evidence="2">The sequence shown here is derived from an EMBL/GenBank/DDBJ whole genome shotgun (WGS) entry which is preliminary data.</text>
</comment>
<dbReference type="Proteomes" id="UP001341840">
    <property type="component" value="Unassembled WGS sequence"/>
</dbReference>
<feature type="region of interest" description="Disordered" evidence="1">
    <location>
        <begin position="46"/>
        <end position="84"/>
    </location>
</feature>
<organism evidence="2 3">
    <name type="scientific">Stylosanthes scabra</name>
    <dbReference type="NCBI Taxonomy" id="79078"/>
    <lineage>
        <taxon>Eukaryota</taxon>
        <taxon>Viridiplantae</taxon>
        <taxon>Streptophyta</taxon>
        <taxon>Embryophyta</taxon>
        <taxon>Tracheophyta</taxon>
        <taxon>Spermatophyta</taxon>
        <taxon>Magnoliopsida</taxon>
        <taxon>eudicotyledons</taxon>
        <taxon>Gunneridae</taxon>
        <taxon>Pentapetalae</taxon>
        <taxon>rosids</taxon>
        <taxon>fabids</taxon>
        <taxon>Fabales</taxon>
        <taxon>Fabaceae</taxon>
        <taxon>Papilionoideae</taxon>
        <taxon>50 kb inversion clade</taxon>
        <taxon>dalbergioids sensu lato</taxon>
        <taxon>Dalbergieae</taxon>
        <taxon>Pterocarpus clade</taxon>
        <taxon>Stylosanthes</taxon>
    </lineage>
</organism>
<evidence type="ECO:0000313" key="3">
    <source>
        <dbReference type="Proteomes" id="UP001341840"/>
    </source>
</evidence>
<protein>
    <submittedName>
        <fullName evidence="2">Uncharacterized protein</fullName>
    </submittedName>
</protein>
<gene>
    <name evidence="2" type="ORF">PIB30_091608</name>
</gene>
<name>A0ABU6ZTG0_9FABA</name>
<feature type="non-terminal residue" evidence="2">
    <location>
        <position position="153"/>
    </location>
</feature>
<evidence type="ECO:0000313" key="2">
    <source>
        <dbReference type="EMBL" id="MED6225225.1"/>
    </source>
</evidence>
<keyword evidence="3" id="KW-1185">Reference proteome</keyword>
<feature type="compositionally biased region" description="Polar residues" evidence="1">
    <location>
        <begin position="46"/>
        <end position="69"/>
    </location>
</feature>
<accession>A0ABU6ZTG0</accession>
<evidence type="ECO:0000256" key="1">
    <source>
        <dbReference type="SAM" id="MobiDB-lite"/>
    </source>
</evidence>
<sequence length="153" mass="16985">MKSIPDIKQFQQCEARITSVVDKMTTAITALTRVLEKQISTNIPCSTQMASPMNSQAKPGSLNTHNENLTVKKPFNPKGSTQSTFEMDKSYKTGNYIGQKGTSSYSLPRRTHGPKIPPWMPVILKPLEDMILTTDELACDAYIFGLNLKSQTT</sequence>
<proteinExistence type="predicted"/>
<reference evidence="2 3" key="1">
    <citation type="journal article" date="2023" name="Plants (Basel)">
        <title>Bridging the Gap: Combining Genomics and Transcriptomics Approaches to Understand Stylosanthes scabra, an Orphan Legume from the Brazilian Caatinga.</title>
        <authorList>
            <person name="Ferreira-Neto J.R.C."/>
            <person name="da Silva M.D."/>
            <person name="Binneck E."/>
            <person name="de Melo N.F."/>
            <person name="da Silva R.H."/>
            <person name="de Melo A.L.T.M."/>
            <person name="Pandolfi V."/>
            <person name="Bustamante F.O."/>
            <person name="Brasileiro-Vidal A.C."/>
            <person name="Benko-Iseppon A.M."/>
        </authorList>
    </citation>
    <scope>NUCLEOTIDE SEQUENCE [LARGE SCALE GENOMIC DNA]</scope>
    <source>
        <tissue evidence="2">Leaves</tissue>
    </source>
</reference>
<dbReference type="EMBL" id="JASCZI010273700">
    <property type="protein sequence ID" value="MED6225225.1"/>
    <property type="molecule type" value="Genomic_DNA"/>
</dbReference>